<organism evidence="2 3">
    <name type="scientific">Kitasatospora cystarginea</name>
    <dbReference type="NCBI Taxonomy" id="58350"/>
    <lineage>
        <taxon>Bacteria</taxon>
        <taxon>Bacillati</taxon>
        <taxon>Actinomycetota</taxon>
        <taxon>Actinomycetes</taxon>
        <taxon>Kitasatosporales</taxon>
        <taxon>Streptomycetaceae</taxon>
        <taxon>Kitasatospora</taxon>
    </lineage>
</organism>
<feature type="compositionally biased region" description="Low complexity" evidence="1">
    <location>
        <begin position="10"/>
        <end position="25"/>
    </location>
</feature>
<keyword evidence="3" id="KW-1185">Reference proteome</keyword>
<feature type="compositionally biased region" description="Low complexity" evidence="1">
    <location>
        <begin position="418"/>
        <end position="442"/>
    </location>
</feature>
<evidence type="ECO:0000313" key="2">
    <source>
        <dbReference type="EMBL" id="GAA2247574.1"/>
    </source>
</evidence>
<dbReference type="Proteomes" id="UP001500305">
    <property type="component" value="Unassembled WGS sequence"/>
</dbReference>
<reference evidence="2 3" key="1">
    <citation type="journal article" date="2019" name="Int. J. Syst. Evol. Microbiol.">
        <title>The Global Catalogue of Microorganisms (GCM) 10K type strain sequencing project: providing services to taxonomists for standard genome sequencing and annotation.</title>
        <authorList>
            <consortium name="The Broad Institute Genomics Platform"/>
            <consortium name="The Broad Institute Genome Sequencing Center for Infectious Disease"/>
            <person name="Wu L."/>
            <person name="Ma J."/>
        </authorList>
    </citation>
    <scope>NUCLEOTIDE SEQUENCE [LARGE SCALE GENOMIC DNA]</scope>
    <source>
        <strain evidence="2 3">JCM 7356</strain>
    </source>
</reference>
<gene>
    <name evidence="2" type="ORF">GCM10010430_32340</name>
</gene>
<evidence type="ECO:0000256" key="1">
    <source>
        <dbReference type="SAM" id="MobiDB-lite"/>
    </source>
</evidence>
<feature type="region of interest" description="Disordered" evidence="1">
    <location>
        <begin position="418"/>
        <end position="575"/>
    </location>
</feature>
<feature type="compositionally biased region" description="Acidic residues" evidence="1">
    <location>
        <begin position="466"/>
        <end position="478"/>
    </location>
</feature>
<name>A0ABN3E330_9ACTN</name>
<comment type="caution">
    <text evidence="2">The sequence shown here is derived from an EMBL/GenBank/DDBJ whole genome shotgun (WGS) entry which is preliminary data.</text>
</comment>
<feature type="compositionally biased region" description="Low complexity" evidence="1">
    <location>
        <begin position="526"/>
        <end position="549"/>
    </location>
</feature>
<evidence type="ECO:0000313" key="3">
    <source>
        <dbReference type="Proteomes" id="UP001500305"/>
    </source>
</evidence>
<proteinExistence type="predicted"/>
<accession>A0ABN3E330</accession>
<feature type="compositionally biased region" description="Acidic residues" evidence="1">
    <location>
        <begin position="488"/>
        <end position="502"/>
    </location>
</feature>
<feature type="compositionally biased region" description="Acidic residues" evidence="1">
    <location>
        <begin position="444"/>
        <end position="456"/>
    </location>
</feature>
<dbReference type="EMBL" id="BAAATR010000012">
    <property type="protein sequence ID" value="GAA2247574.1"/>
    <property type="molecule type" value="Genomic_DNA"/>
</dbReference>
<dbReference type="RefSeq" id="WP_344637076.1">
    <property type="nucleotide sequence ID" value="NZ_BAAATR010000012.1"/>
</dbReference>
<protein>
    <submittedName>
        <fullName evidence="2">Uncharacterized protein</fullName>
    </submittedName>
</protein>
<sequence length="632" mass="65543">MTVRYESDTEPAPADEPAATTDTEAQPGPREAIGRYAELGGFTLNADTHPWYAAGDAIGSPEDARAASTVLAELRSRDVPAVRAAVTELVAPGGLGEPDSVIALGLVVDILRRVQGTSAKLRPEAYAADLAALTAATAGSRWRKEQGVKLSWGRRRALRAEARQLAAGGRTRRADLHEALAAAAAERADWTALAGAAPAAGKVRPVVPADATRCTEAAQAVEALTDAVRALGRLLPGRDLEKAPLGELADLIDRLAADEGTLYRLPTLRALRAELDEAGLADLLEELAERQADREAAIAAYDRRSDAADTADGGVEAARQVLAAGPRTEVDPGAELTPAAPEAPVAELVEIPAARPETVIEAEAVEAAPETQAEPVPVPVPVAAAEVEAVAEARTETERIEVVAEEAAETEAVVEVAAAAEPAEAATEPGTETEGAAEAVAPEPEPEPVAEVEGECGAEAVAEAGTESETEPVAEVEVEAEHRPEAVVEPEAEPAVEAEAMVEPEATSEPVAEAKAAPTPEPAPEPSAVSASAPVAEAGEPVTEAAAKPEPAPESDRPKRVRRPRKPSLTAGQPITAYSSTELRSLVRWIDSDGVERTDDDLLRAAMKELGFTRLGPRIKEALGAAVAEVRG</sequence>
<feature type="region of interest" description="Disordered" evidence="1">
    <location>
        <begin position="1"/>
        <end position="29"/>
    </location>
</feature>
<feature type="compositionally biased region" description="Low complexity" evidence="1">
    <location>
        <begin position="503"/>
        <end position="518"/>
    </location>
</feature>